<reference evidence="14" key="1">
    <citation type="journal article" date="2015" name="Nature">
        <title>Complex archaea that bridge the gap between prokaryotes and eukaryotes.</title>
        <authorList>
            <person name="Spang A."/>
            <person name="Saw J.H."/>
            <person name="Jorgensen S.L."/>
            <person name="Zaremba-Niedzwiedzka K."/>
            <person name="Martijn J."/>
            <person name="Lind A.E."/>
            <person name="van Eijk R."/>
            <person name="Schleper C."/>
            <person name="Guy L."/>
            <person name="Ettema T.J."/>
        </authorList>
    </citation>
    <scope>NUCLEOTIDE SEQUENCE</scope>
</reference>
<evidence type="ECO:0000259" key="12">
    <source>
        <dbReference type="Pfam" id="PF00117"/>
    </source>
</evidence>
<evidence type="ECO:0000256" key="8">
    <source>
        <dbReference type="ARBA" id="ARBA00022842"/>
    </source>
</evidence>
<dbReference type="AlphaFoldDB" id="A0A0F9DAR8"/>
<dbReference type="EC" id="6.3.4.2" evidence="3"/>
<keyword evidence="5" id="KW-0479">Metal-binding</keyword>
<dbReference type="UniPathway" id="UPA00159">
    <property type="reaction ID" value="UER00277"/>
</dbReference>
<protein>
    <recommendedName>
        <fullName evidence="3">CTP synthase (glutamine hydrolyzing)</fullName>
        <ecNumber evidence="3">6.3.4.2</ecNumber>
    </recommendedName>
</protein>
<evidence type="ECO:0000256" key="3">
    <source>
        <dbReference type="ARBA" id="ARBA00012291"/>
    </source>
</evidence>
<evidence type="ECO:0000259" key="13">
    <source>
        <dbReference type="Pfam" id="PF06418"/>
    </source>
</evidence>
<comment type="pathway">
    <text evidence="1">Pyrimidine metabolism; CTP biosynthesis via de novo pathway; CTP from UDP: step 2/2.</text>
</comment>
<proteinExistence type="inferred from homology"/>
<dbReference type="EMBL" id="LAZR01029701">
    <property type="protein sequence ID" value="KKL58783.1"/>
    <property type="molecule type" value="Genomic_DNA"/>
</dbReference>
<dbReference type="Gene3D" id="3.40.50.300">
    <property type="entry name" value="P-loop containing nucleotide triphosphate hydrolases"/>
    <property type="match status" value="1"/>
</dbReference>
<keyword evidence="9" id="KW-0315">Glutamine amidotransferase</keyword>
<sequence length="447" mass="49413">MSGLGKGVISSSIAKLLQLSKQKVSIIKIDPYLNFDAGTMNPVAHGEVFVTEDGGECDMDIGNYERFLNQNILKSHNITTAQIYSSVIEAERKGEYLGACVQIIPHITDEIKKRIRKIAEDEKLDVLIVECGGTVGDIESLPFLEALRQIRVEDGPQNIIFIHLTLAPSLDVVGEQKTKPTQHSVQELRRIGIQPDFLAVRCTSQLLEKTKKKIALFTNVTIDDVISCHDVDSIFLVPQVLYDQGIVDSIFKKFGKVGLVNASENWDKWNTIVKSLNYKDGSVNIAMVGKYVTLADSYVSVNHALKHAGAKIGKTVSINWIDSEKLDMNQLEKFNGILVPGGFGTRGSEGIIKTANFAREKNIPYLGICFGFQLAAVAFGRHACNMENGNSTEIDSETKYPIIDLLPQQKNVSDMGGTLRLGANEIKIKDNSLAFKIYNSNLISRRH</sequence>
<dbReference type="GO" id="GO:0003883">
    <property type="term" value="F:CTP synthase activity"/>
    <property type="evidence" value="ECO:0007669"/>
    <property type="project" value="UniProtKB-EC"/>
</dbReference>
<dbReference type="Pfam" id="PF00117">
    <property type="entry name" value="GATase"/>
    <property type="match status" value="1"/>
</dbReference>
<dbReference type="InterPro" id="IPR017456">
    <property type="entry name" value="CTP_synthase_N"/>
</dbReference>
<keyword evidence="8" id="KW-0460">Magnesium</keyword>
<evidence type="ECO:0000256" key="10">
    <source>
        <dbReference type="ARBA" id="ARBA00022975"/>
    </source>
</evidence>
<dbReference type="NCBIfam" id="NF003792">
    <property type="entry name" value="PRK05380.1"/>
    <property type="match status" value="1"/>
</dbReference>
<feature type="domain" description="CTP synthase N-terminal" evidence="13">
    <location>
        <begin position="1"/>
        <end position="254"/>
    </location>
</feature>
<evidence type="ECO:0000256" key="4">
    <source>
        <dbReference type="ARBA" id="ARBA00022598"/>
    </source>
</evidence>
<dbReference type="PANTHER" id="PTHR11550">
    <property type="entry name" value="CTP SYNTHASE"/>
    <property type="match status" value="1"/>
</dbReference>
<accession>A0A0F9DAR8</accession>
<dbReference type="InterPro" id="IPR004468">
    <property type="entry name" value="CTP_synthase"/>
</dbReference>
<dbReference type="GO" id="GO:0046872">
    <property type="term" value="F:metal ion binding"/>
    <property type="evidence" value="ECO:0007669"/>
    <property type="project" value="UniProtKB-KW"/>
</dbReference>
<evidence type="ECO:0000256" key="1">
    <source>
        <dbReference type="ARBA" id="ARBA00005171"/>
    </source>
</evidence>
<evidence type="ECO:0000256" key="7">
    <source>
        <dbReference type="ARBA" id="ARBA00022840"/>
    </source>
</evidence>
<evidence type="ECO:0000313" key="14">
    <source>
        <dbReference type="EMBL" id="KKL58783.1"/>
    </source>
</evidence>
<keyword evidence="7" id="KW-0067">ATP-binding</keyword>
<feature type="domain" description="Glutamine amidotransferase" evidence="12">
    <location>
        <begin position="294"/>
        <end position="440"/>
    </location>
</feature>
<dbReference type="Pfam" id="PF06418">
    <property type="entry name" value="CTP_synth_N"/>
    <property type="match status" value="1"/>
</dbReference>
<dbReference type="Gene3D" id="3.40.50.880">
    <property type="match status" value="1"/>
</dbReference>
<dbReference type="InterPro" id="IPR029062">
    <property type="entry name" value="Class_I_gatase-like"/>
</dbReference>
<dbReference type="SUPFAM" id="SSF52317">
    <property type="entry name" value="Class I glutamine amidotransferase-like"/>
    <property type="match status" value="1"/>
</dbReference>
<keyword evidence="6" id="KW-0547">Nucleotide-binding</keyword>
<evidence type="ECO:0000256" key="6">
    <source>
        <dbReference type="ARBA" id="ARBA00022741"/>
    </source>
</evidence>
<name>A0A0F9DAR8_9ZZZZ</name>
<keyword evidence="4" id="KW-0436">Ligase</keyword>
<dbReference type="CDD" id="cd03113">
    <property type="entry name" value="CTPS_N"/>
    <property type="match status" value="1"/>
</dbReference>
<dbReference type="InterPro" id="IPR017926">
    <property type="entry name" value="GATASE"/>
</dbReference>
<dbReference type="InterPro" id="IPR027417">
    <property type="entry name" value="P-loop_NTPase"/>
</dbReference>
<dbReference type="GO" id="GO:0005524">
    <property type="term" value="F:ATP binding"/>
    <property type="evidence" value="ECO:0007669"/>
    <property type="project" value="UniProtKB-KW"/>
</dbReference>
<dbReference type="PANTHER" id="PTHR11550:SF0">
    <property type="entry name" value="CTP SYNTHASE-RELATED"/>
    <property type="match status" value="1"/>
</dbReference>
<feature type="non-terminal residue" evidence="14">
    <location>
        <position position="447"/>
    </location>
</feature>
<dbReference type="FunFam" id="3.40.50.300:FF:000009">
    <property type="entry name" value="CTP synthase"/>
    <property type="match status" value="1"/>
</dbReference>
<evidence type="ECO:0000256" key="2">
    <source>
        <dbReference type="ARBA" id="ARBA00007533"/>
    </source>
</evidence>
<keyword evidence="10" id="KW-0665">Pyrimidine biosynthesis</keyword>
<dbReference type="SUPFAM" id="SSF52540">
    <property type="entry name" value="P-loop containing nucleoside triphosphate hydrolases"/>
    <property type="match status" value="1"/>
</dbReference>
<evidence type="ECO:0000256" key="5">
    <source>
        <dbReference type="ARBA" id="ARBA00022723"/>
    </source>
</evidence>
<comment type="catalytic activity">
    <reaction evidence="11">
        <text>UTP + L-glutamine + ATP + H2O = CTP + L-glutamate + ADP + phosphate + 2 H(+)</text>
        <dbReference type="Rhea" id="RHEA:26426"/>
        <dbReference type="ChEBI" id="CHEBI:15377"/>
        <dbReference type="ChEBI" id="CHEBI:15378"/>
        <dbReference type="ChEBI" id="CHEBI:29985"/>
        <dbReference type="ChEBI" id="CHEBI:30616"/>
        <dbReference type="ChEBI" id="CHEBI:37563"/>
        <dbReference type="ChEBI" id="CHEBI:43474"/>
        <dbReference type="ChEBI" id="CHEBI:46398"/>
        <dbReference type="ChEBI" id="CHEBI:58359"/>
        <dbReference type="ChEBI" id="CHEBI:456216"/>
        <dbReference type="EC" id="6.3.4.2"/>
    </reaction>
</comment>
<dbReference type="GO" id="GO:0044210">
    <property type="term" value="P:'de novo' CTP biosynthetic process"/>
    <property type="evidence" value="ECO:0007669"/>
    <property type="project" value="UniProtKB-UniPathway"/>
</dbReference>
<dbReference type="NCBIfam" id="TIGR00337">
    <property type="entry name" value="PyrG"/>
    <property type="match status" value="1"/>
</dbReference>
<comment type="similarity">
    <text evidence="2">Belongs to the CTP synthase family.</text>
</comment>
<dbReference type="GO" id="GO:0042802">
    <property type="term" value="F:identical protein binding"/>
    <property type="evidence" value="ECO:0007669"/>
    <property type="project" value="TreeGrafter"/>
</dbReference>
<dbReference type="InterPro" id="IPR033828">
    <property type="entry name" value="GATase1_CTP_Synthase"/>
</dbReference>
<evidence type="ECO:0000256" key="9">
    <source>
        <dbReference type="ARBA" id="ARBA00022962"/>
    </source>
</evidence>
<dbReference type="CDD" id="cd01746">
    <property type="entry name" value="GATase1_CTP_Synthase"/>
    <property type="match status" value="1"/>
</dbReference>
<gene>
    <name evidence="14" type="ORF">LCGC14_2221920</name>
</gene>
<dbReference type="GO" id="GO:0019856">
    <property type="term" value="P:pyrimidine nucleobase biosynthetic process"/>
    <property type="evidence" value="ECO:0007669"/>
    <property type="project" value="TreeGrafter"/>
</dbReference>
<organism evidence="14">
    <name type="scientific">marine sediment metagenome</name>
    <dbReference type="NCBI Taxonomy" id="412755"/>
    <lineage>
        <taxon>unclassified sequences</taxon>
        <taxon>metagenomes</taxon>
        <taxon>ecological metagenomes</taxon>
    </lineage>
</organism>
<evidence type="ECO:0000256" key="11">
    <source>
        <dbReference type="ARBA" id="ARBA00047781"/>
    </source>
</evidence>
<dbReference type="PROSITE" id="PS51273">
    <property type="entry name" value="GATASE_TYPE_1"/>
    <property type="match status" value="1"/>
</dbReference>
<comment type="caution">
    <text evidence="14">The sequence shown here is derived from an EMBL/GenBank/DDBJ whole genome shotgun (WGS) entry which is preliminary data.</text>
</comment>